<keyword evidence="6 11" id="KW-0812">Transmembrane</keyword>
<evidence type="ECO:0000259" key="13">
    <source>
        <dbReference type="PROSITE" id="PS50885"/>
    </source>
</evidence>
<dbReference type="PRINTS" id="PR00344">
    <property type="entry name" value="BCTRLSENSOR"/>
</dbReference>
<keyword evidence="4" id="KW-0597">Phosphoprotein</keyword>
<dbReference type="InterPro" id="IPR003660">
    <property type="entry name" value="HAMP_dom"/>
</dbReference>
<dbReference type="SUPFAM" id="SSF55874">
    <property type="entry name" value="ATPase domain of HSP90 chaperone/DNA topoisomerase II/histidine kinase"/>
    <property type="match status" value="1"/>
</dbReference>
<dbReference type="InterPro" id="IPR003661">
    <property type="entry name" value="HisK_dim/P_dom"/>
</dbReference>
<dbReference type="CDD" id="cd00082">
    <property type="entry name" value="HisKA"/>
    <property type="match status" value="1"/>
</dbReference>
<dbReference type="SMART" id="SM00388">
    <property type="entry name" value="HisKA"/>
    <property type="match status" value="1"/>
</dbReference>
<dbReference type="InterPro" id="IPR003594">
    <property type="entry name" value="HATPase_dom"/>
</dbReference>
<evidence type="ECO:0000256" key="4">
    <source>
        <dbReference type="ARBA" id="ARBA00022553"/>
    </source>
</evidence>
<keyword evidence="9" id="KW-0902">Two-component regulatory system</keyword>
<evidence type="ECO:0000256" key="9">
    <source>
        <dbReference type="ARBA" id="ARBA00023012"/>
    </source>
</evidence>
<organism evidence="14 15">
    <name type="scientific">Nocardioides dokdonensis FR1436</name>
    <dbReference type="NCBI Taxonomy" id="1300347"/>
    <lineage>
        <taxon>Bacteria</taxon>
        <taxon>Bacillati</taxon>
        <taxon>Actinomycetota</taxon>
        <taxon>Actinomycetes</taxon>
        <taxon>Propionibacteriales</taxon>
        <taxon>Nocardioidaceae</taxon>
        <taxon>Nocardioides</taxon>
    </lineage>
</organism>
<feature type="domain" description="HAMP" evidence="13">
    <location>
        <begin position="177"/>
        <end position="230"/>
    </location>
</feature>
<keyword evidence="15" id="KW-1185">Reference proteome</keyword>
<dbReference type="SMART" id="SM00387">
    <property type="entry name" value="HATPase_c"/>
    <property type="match status" value="1"/>
</dbReference>
<dbReference type="GO" id="GO:0005886">
    <property type="term" value="C:plasma membrane"/>
    <property type="evidence" value="ECO:0007669"/>
    <property type="project" value="UniProtKB-SubCell"/>
</dbReference>
<dbReference type="InterPro" id="IPR036097">
    <property type="entry name" value="HisK_dim/P_sf"/>
</dbReference>
<dbReference type="PATRIC" id="fig|1300347.3.peg.4078"/>
<dbReference type="PANTHER" id="PTHR45436">
    <property type="entry name" value="SENSOR HISTIDINE KINASE YKOH"/>
    <property type="match status" value="1"/>
</dbReference>
<keyword evidence="7 14" id="KW-0418">Kinase</keyword>
<dbReference type="InterPro" id="IPR036890">
    <property type="entry name" value="HATPase_C_sf"/>
</dbReference>
<dbReference type="GO" id="GO:0000155">
    <property type="term" value="F:phosphorelay sensor kinase activity"/>
    <property type="evidence" value="ECO:0007669"/>
    <property type="project" value="InterPro"/>
</dbReference>
<reference evidence="14 15" key="1">
    <citation type="submission" date="2016-03" db="EMBL/GenBank/DDBJ databases">
        <title>Complete genome sequence of a soil Actinobacterium, Nocardioides dokdonensis FR1436.</title>
        <authorList>
            <person name="Kwon S.-K."/>
            <person name="Kim K."/>
            <person name="Kim J.F."/>
        </authorList>
    </citation>
    <scope>NUCLEOTIDE SEQUENCE [LARGE SCALE GENOMIC DNA]</scope>
    <source>
        <strain evidence="14 15">FR1436</strain>
    </source>
</reference>
<gene>
    <name evidence="14" type="primary">arlS</name>
    <name evidence="14" type="ORF">I601_4072</name>
</gene>
<protein>
    <recommendedName>
        <fullName evidence="3">histidine kinase</fullName>
        <ecNumber evidence="3">2.7.13.3</ecNumber>
    </recommendedName>
</protein>
<comment type="subcellular location">
    <subcellularLocation>
        <location evidence="2">Cell membrane</location>
    </subcellularLocation>
</comment>
<dbReference type="EC" id="2.7.13.3" evidence="3"/>
<evidence type="ECO:0000313" key="15">
    <source>
        <dbReference type="Proteomes" id="UP000077868"/>
    </source>
</evidence>
<dbReference type="EMBL" id="CP015079">
    <property type="protein sequence ID" value="ANH40468.1"/>
    <property type="molecule type" value="Genomic_DNA"/>
</dbReference>
<keyword evidence="10 11" id="KW-0472">Membrane</keyword>
<evidence type="ECO:0000259" key="12">
    <source>
        <dbReference type="PROSITE" id="PS50109"/>
    </source>
</evidence>
<feature type="domain" description="Histidine kinase" evidence="12">
    <location>
        <begin position="238"/>
        <end position="437"/>
    </location>
</feature>
<dbReference type="InterPro" id="IPR005467">
    <property type="entry name" value="His_kinase_dom"/>
</dbReference>
<dbReference type="Gene3D" id="6.10.340.10">
    <property type="match status" value="1"/>
</dbReference>
<dbReference type="PROSITE" id="PS50885">
    <property type="entry name" value="HAMP"/>
    <property type="match status" value="1"/>
</dbReference>
<evidence type="ECO:0000256" key="6">
    <source>
        <dbReference type="ARBA" id="ARBA00022692"/>
    </source>
</evidence>
<dbReference type="KEGG" id="ndk:I601_4072"/>
<dbReference type="InterPro" id="IPR050428">
    <property type="entry name" value="TCS_sensor_his_kinase"/>
</dbReference>
<evidence type="ECO:0000256" key="10">
    <source>
        <dbReference type="ARBA" id="ARBA00023136"/>
    </source>
</evidence>
<dbReference type="InterPro" id="IPR004358">
    <property type="entry name" value="Sig_transdc_His_kin-like_C"/>
</dbReference>
<accession>A0A1A9GQA9</accession>
<dbReference type="AlphaFoldDB" id="A0A1A9GQA9"/>
<dbReference type="STRING" id="1300347.I601_4072"/>
<evidence type="ECO:0000256" key="3">
    <source>
        <dbReference type="ARBA" id="ARBA00012438"/>
    </source>
</evidence>
<evidence type="ECO:0000256" key="7">
    <source>
        <dbReference type="ARBA" id="ARBA00022777"/>
    </source>
</evidence>
<proteinExistence type="predicted"/>
<evidence type="ECO:0000256" key="11">
    <source>
        <dbReference type="SAM" id="Phobius"/>
    </source>
</evidence>
<keyword evidence="8 11" id="KW-1133">Transmembrane helix</keyword>
<evidence type="ECO:0000256" key="5">
    <source>
        <dbReference type="ARBA" id="ARBA00022679"/>
    </source>
</evidence>
<evidence type="ECO:0000256" key="1">
    <source>
        <dbReference type="ARBA" id="ARBA00000085"/>
    </source>
</evidence>
<evidence type="ECO:0000256" key="8">
    <source>
        <dbReference type="ARBA" id="ARBA00022989"/>
    </source>
</evidence>
<feature type="transmembrane region" description="Helical" evidence="11">
    <location>
        <begin position="14"/>
        <end position="37"/>
    </location>
</feature>
<dbReference type="Pfam" id="PF02518">
    <property type="entry name" value="HATPase_c"/>
    <property type="match status" value="1"/>
</dbReference>
<comment type="catalytic activity">
    <reaction evidence="1">
        <text>ATP + protein L-histidine = ADP + protein N-phospho-L-histidine.</text>
        <dbReference type="EC" id="2.7.13.3"/>
    </reaction>
</comment>
<sequence length="437" mass="45600">MNPPVPTGSFRRQIVVLTVCVTAFAMVVLTVLVQLLLAAQTSRDVDRVLEDRADAVAGSTTSGSPEDPLTVPDAELDRGVVVYDADGALVAGQAPAGQAEAYAELSRTGETRLRDLGDDRRVLARPFTTTAGTTGVVVVDEVLTPYEEAEFYALLVSLVTGGLATAAAGALAAWVATRALRPVAVLAGTATEWSEHDLLRRFDLGPPTNELTALAGTLDNLLDRVTAAIRSEQRLTSELAHELRTPLTTIQGTADLALLGEDLTEPAREHLEEISAAAHRMTHTIATLLELARTERTVADSAVASLVDVVDEVVRSTPADVAVEVEVPDLRVGAPHALAVRALAPVLANAVRFATTAVRVRVDGATAPDIALVVEDDGPGILGDPERIFEPGTTTGGGSGGGLGLALARRVARSCGGDVEVTRAAGPTRVTVRLPRV</sequence>
<dbReference type="Proteomes" id="UP000077868">
    <property type="component" value="Chromosome"/>
</dbReference>
<dbReference type="Gene3D" id="1.10.287.130">
    <property type="match status" value="1"/>
</dbReference>
<dbReference type="PROSITE" id="PS50109">
    <property type="entry name" value="HIS_KIN"/>
    <property type="match status" value="1"/>
</dbReference>
<dbReference type="RefSeq" id="WP_068113787.1">
    <property type="nucleotide sequence ID" value="NZ_CP015079.1"/>
</dbReference>
<name>A0A1A9GQA9_9ACTN</name>
<dbReference type="OrthoDB" id="3849995at2"/>
<dbReference type="SUPFAM" id="SSF47384">
    <property type="entry name" value="Homodimeric domain of signal transducing histidine kinase"/>
    <property type="match status" value="1"/>
</dbReference>
<evidence type="ECO:0000256" key="2">
    <source>
        <dbReference type="ARBA" id="ARBA00004236"/>
    </source>
</evidence>
<feature type="transmembrane region" description="Helical" evidence="11">
    <location>
        <begin position="151"/>
        <end position="176"/>
    </location>
</feature>
<dbReference type="SMART" id="SM00304">
    <property type="entry name" value="HAMP"/>
    <property type="match status" value="1"/>
</dbReference>
<evidence type="ECO:0000313" key="14">
    <source>
        <dbReference type="EMBL" id="ANH40468.1"/>
    </source>
</evidence>
<keyword evidence="5 14" id="KW-0808">Transferase</keyword>
<dbReference type="Pfam" id="PF00512">
    <property type="entry name" value="HisKA"/>
    <property type="match status" value="1"/>
</dbReference>
<dbReference type="Gene3D" id="3.30.565.10">
    <property type="entry name" value="Histidine kinase-like ATPase, C-terminal domain"/>
    <property type="match status" value="1"/>
</dbReference>
<dbReference type="PANTHER" id="PTHR45436:SF5">
    <property type="entry name" value="SENSOR HISTIDINE KINASE TRCS"/>
    <property type="match status" value="1"/>
</dbReference>